<dbReference type="Proteomes" id="UP001058974">
    <property type="component" value="Chromosome 6"/>
</dbReference>
<accession>A0A9D4WCA3</accession>
<dbReference type="AlphaFoldDB" id="A0A9D4WCA3"/>
<gene>
    <name evidence="1" type="ORF">KIW84_065204</name>
</gene>
<evidence type="ECO:0000313" key="1">
    <source>
        <dbReference type="EMBL" id="KAI5400184.1"/>
    </source>
</evidence>
<comment type="caution">
    <text evidence="1">The sequence shown here is derived from an EMBL/GenBank/DDBJ whole genome shotgun (WGS) entry which is preliminary data.</text>
</comment>
<dbReference type="EMBL" id="JAMSHJ010000006">
    <property type="protein sequence ID" value="KAI5400184.1"/>
    <property type="molecule type" value="Genomic_DNA"/>
</dbReference>
<name>A0A9D4WCA3_PEA</name>
<dbReference type="Gramene" id="Psat06G0520400-T1">
    <property type="protein sequence ID" value="KAI5400184.1"/>
    <property type="gene ID" value="KIW84_065204"/>
</dbReference>
<sequence length="72" mass="8189">MEAKMIEAEWCQTRYDQLNLIEEKRLTAMCHVLKTFSSTMFGSDSSSARAKSTVDIEGSRRISDHCIDDADQ</sequence>
<proteinExistence type="predicted"/>
<protein>
    <submittedName>
        <fullName evidence="1">Uncharacterized protein</fullName>
    </submittedName>
</protein>
<organism evidence="1 2">
    <name type="scientific">Pisum sativum</name>
    <name type="common">Garden pea</name>
    <name type="synonym">Lathyrus oleraceus</name>
    <dbReference type="NCBI Taxonomy" id="3888"/>
    <lineage>
        <taxon>Eukaryota</taxon>
        <taxon>Viridiplantae</taxon>
        <taxon>Streptophyta</taxon>
        <taxon>Embryophyta</taxon>
        <taxon>Tracheophyta</taxon>
        <taxon>Spermatophyta</taxon>
        <taxon>Magnoliopsida</taxon>
        <taxon>eudicotyledons</taxon>
        <taxon>Gunneridae</taxon>
        <taxon>Pentapetalae</taxon>
        <taxon>rosids</taxon>
        <taxon>fabids</taxon>
        <taxon>Fabales</taxon>
        <taxon>Fabaceae</taxon>
        <taxon>Papilionoideae</taxon>
        <taxon>50 kb inversion clade</taxon>
        <taxon>NPAAA clade</taxon>
        <taxon>Hologalegina</taxon>
        <taxon>IRL clade</taxon>
        <taxon>Fabeae</taxon>
        <taxon>Lathyrus</taxon>
    </lineage>
</organism>
<reference evidence="1 2" key="1">
    <citation type="journal article" date="2022" name="Nat. Genet.">
        <title>Improved pea reference genome and pan-genome highlight genomic features and evolutionary characteristics.</title>
        <authorList>
            <person name="Yang T."/>
            <person name="Liu R."/>
            <person name="Luo Y."/>
            <person name="Hu S."/>
            <person name="Wang D."/>
            <person name="Wang C."/>
            <person name="Pandey M.K."/>
            <person name="Ge S."/>
            <person name="Xu Q."/>
            <person name="Li N."/>
            <person name="Li G."/>
            <person name="Huang Y."/>
            <person name="Saxena R.K."/>
            <person name="Ji Y."/>
            <person name="Li M."/>
            <person name="Yan X."/>
            <person name="He Y."/>
            <person name="Liu Y."/>
            <person name="Wang X."/>
            <person name="Xiang C."/>
            <person name="Varshney R.K."/>
            <person name="Ding H."/>
            <person name="Gao S."/>
            <person name="Zong X."/>
        </authorList>
    </citation>
    <scope>NUCLEOTIDE SEQUENCE [LARGE SCALE GENOMIC DNA]</scope>
    <source>
        <strain evidence="1 2">cv. Zhongwan 6</strain>
    </source>
</reference>
<evidence type="ECO:0000313" key="2">
    <source>
        <dbReference type="Proteomes" id="UP001058974"/>
    </source>
</evidence>
<keyword evidence="2" id="KW-1185">Reference proteome</keyword>